<dbReference type="EMBL" id="JBBMFS010000012">
    <property type="protein sequence ID" value="MEQ2555806.1"/>
    <property type="molecule type" value="Genomic_DNA"/>
</dbReference>
<keyword evidence="6 8" id="KW-1133">Transmembrane helix</keyword>
<feature type="transmembrane region" description="Helical" evidence="8">
    <location>
        <begin position="77"/>
        <end position="95"/>
    </location>
</feature>
<organism evidence="9 10">
    <name type="scientific">Lachnospira intestinalis</name>
    <dbReference type="NCBI Taxonomy" id="3133158"/>
    <lineage>
        <taxon>Bacteria</taxon>
        <taxon>Bacillati</taxon>
        <taxon>Bacillota</taxon>
        <taxon>Clostridia</taxon>
        <taxon>Lachnospirales</taxon>
        <taxon>Lachnospiraceae</taxon>
        <taxon>Lachnospira</taxon>
    </lineage>
</organism>
<keyword evidence="10" id="KW-1185">Reference proteome</keyword>
<evidence type="ECO:0000313" key="9">
    <source>
        <dbReference type="EMBL" id="MEQ2555806.1"/>
    </source>
</evidence>
<name>A0ABV1H961_9FIRM</name>
<protein>
    <submittedName>
        <fullName evidence="9">Accessory gene regulator B family protein</fullName>
    </submittedName>
</protein>
<evidence type="ECO:0000256" key="6">
    <source>
        <dbReference type="ARBA" id="ARBA00022989"/>
    </source>
</evidence>
<dbReference type="Proteomes" id="UP001546774">
    <property type="component" value="Unassembled WGS sequence"/>
</dbReference>
<proteinExistence type="predicted"/>
<feature type="transmembrane region" description="Helical" evidence="8">
    <location>
        <begin position="39"/>
        <end position="65"/>
    </location>
</feature>
<dbReference type="SMART" id="SM00793">
    <property type="entry name" value="AgrB"/>
    <property type="match status" value="1"/>
</dbReference>
<feature type="transmembrane region" description="Helical" evidence="8">
    <location>
        <begin position="101"/>
        <end position="120"/>
    </location>
</feature>
<reference evidence="9" key="1">
    <citation type="submission" date="2024-03" db="EMBL/GenBank/DDBJ databases">
        <title>Human intestinal bacterial collection.</title>
        <authorList>
            <person name="Pauvert C."/>
            <person name="Hitch T.C.A."/>
            <person name="Clavel T."/>
        </authorList>
    </citation>
    <scope>NUCLEOTIDE SEQUENCE [LARGE SCALE GENOMIC DNA]</scope>
    <source>
        <strain evidence="9">CLA-AA-H89B</strain>
    </source>
</reference>
<evidence type="ECO:0000256" key="5">
    <source>
        <dbReference type="ARBA" id="ARBA00022801"/>
    </source>
</evidence>
<evidence type="ECO:0000256" key="1">
    <source>
        <dbReference type="ARBA" id="ARBA00022475"/>
    </source>
</evidence>
<evidence type="ECO:0000256" key="3">
    <source>
        <dbReference type="ARBA" id="ARBA00022670"/>
    </source>
</evidence>
<evidence type="ECO:0000256" key="8">
    <source>
        <dbReference type="SAM" id="Phobius"/>
    </source>
</evidence>
<dbReference type="InterPro" id="IPR006741">
    <property type="entry name" value="AgrB"/>
</dbReference>
<keyword evidence="4 8" id="KW-0812">Transmembrane</keyword>
<feature type="transmembrane region" description="Helical" evidence="8">
    <location>
        <begin position="141"/>
        <end position="159"/>
    </location>
</feature>
<keyword evidence="3" id="KW-0645">Protease</keyword>
<feature type="transmembrane region" description="Helical" evidence="8">
    <location>
        <begin position="165"/>
        <end position="183"/>
    </location>
</feature>
<evidence type="ECO:0000256" key="4">
    <source>
        <dbReference type="ARBA" id="ARBA00022692"/>
    </source>
</evidence>
<keyword evidence="5" id="KW-0378">Hydrolase</keyword>
<keyword evidence="1" id="KW-1003">Cell membrane</keyword>
<evidence type="ECO:0000256" key="7">
    <source>
        <dbReference type="ARBA" id="ARBA00023136"/>
    </source>
</evidence>
<sequence>MIRGKTVSDILVEYEIILPEEREIVTYGIKQTVISLGHIALFLIIGFGMHMFCETAVFLVTFSTVRRYAGGYHADTRLRCTILSTVFVTINLFLIQNIKMNSIFCIVHLCIMCGMIIWLSPVQNGNNPLNEHEKRAYRCKSAVYSIIGVILSCLFAWMKLPSYRYSINMAMMSVFILQMVGMVKYS</sequence>
<keyword evidence="2" id="KW-0673">Quorum sensing</keyword>
<gene>
    <name evidence="9" type="ORF">WMO37_12470</name>
</gene>
<comment type="caution">
    <text evidence="9">The sequence shown here is derived from an EMBL/GenBank/DDBJ whole genome shotgun (WGS) entry which is preliminary data.</text>
</comment>
<keyword evidence="7 8" id="KW-0472">Membrane</keyword>
<evidence type="ECO:0000256" key="2">
    <source>
        <dbReference type="ARBA" id="ARBA00022654"/>
    </source>
</evidence>
<evidence type="ECO:0000313" key="10">
    <source>
        <dbReference type="Proteomes" id="UP001546774"/>
    </source>
</evidence>
<accession>A0ABV1H961</accession>
<dbReference type="Pfam" id="PF04647">
    <property type="entry name" value="AgrB"/>
    <property type="match status" value="1"/>
</dbReference>